<feature type="transmembrane region" description="Helical" evidence="1">
    <location>
        <begin position="70"/>
        <end position="98"/>
    </location>
</feature>
<dbReference type="AlphaFoldDB" id="A0ABD5NGA2"/>
<keyword evidence="3" id="KW-1185">Reference proteome</keyword>
<accession>A0ABD5NGA2</accession>
<comment type="caution">
    <text evidence="2">The sequence shown here is derived from an EMBL/GenBank/DDBJ whole genome shotgun (WGS) entry which is preliminary data.</text>
</comment>
<organism evidence="2 3">
    <name type="scientific">Halobacterium litoreum</name>
    <dbReference type="NCBI Taxonomy" id="2039234"/>
    <lineage>
        <taxon>Archaea</taxon>
        <taxon>Methanobacteriati</taxon>
        <taxon>Methanobacteriota</taxon>
        <taxon>Stenosarchaea group</taxon>
        <taxon>Halobacteria</taxon>
        <taxon>Halobacteriales</taxon>
        <taxon>Halobacteriaceae</taxon>
        <taxon>Halobacterium</taxon>
    </lineage>
</organism>
<protein>
    <submittedName>
        <fullName evidence="2">Uncharacterized protein</fullName>
    </submittedName>
</protein>
<name>A0ABD5NGA2_9EURY</name>
<gene>
    <name evidence="2" type="ORF">ACFOKC_11025</name>
</gene>
<sequence>MSEASNSIARGVSVVAVAAFLGVLGWYLFQPGYGWTRLALFAALGAFAVAGSAGVWYGRARVAAAGIAGLVLLTVTLAGTLWMFVLPVVIVLVAATAVTSNHERTNTPSVG</sequence>
<keyword evidence="1" id="KW-0812">Transmembrane</keyword>
<dbReference type="Proteomes" id="UP001595660">
    <property type="component" value="Unassembled WGS sequence"/>
</dbReference>
<keyword evidence="1" id="KW-0472">Membrane</keyword>
<keyword evidence="1" id="KW-1133">Transmembrane helix</keyword>
<dbReference type="EMBL" id="JBHRWN010000002">
    <property type="protein sequence ID" value="MFC3478251.1"/>
    <property type="molecule type" value="Genomic_DNA"/>
</dbReference>
<dbReference type="RefSeq" id="WP_232570635.1">
    <property type="nucleotide sequence ID" value="NZ_CP089466.1"/>
</dbReference>
<feature type="transmembrane region" description="Helical" evidence="1">
    <location>
        <begin position="35"/>
        <end position="58"/>
    </location>
</feature>
<evidence type="ECO:0000256" key="1">
    <source>
        <dbReference type="SAM" id="Phobius"/>
    </source>
</evidence>
<dbReference type="GeneID" id="69118742"/>
<proteinExistence type="predicted"/>
<feature type="transmembrane region" description="Helical" evidence="1">
    <location>
        <begin position="12"/>
        <end position="29"/>
    </location>
</feature>
<evidence type="ECO:0000313" key="3">
    <source>
        <dbReference type="Proteomes" id="UP001595660"/>
    </source>
</evidence>
<evidence type="ECO:0000313" key="2">
    <source>
        <dbReference type="EMBL" id="MFC3478251.1"/>
    </source>
</evidence>
<reference evidence="2 3" key="1">
    <citation type="journal article" date="2019" name="Int. J. Syst. Evol. Microbiol.">
        <title>The Global Catalogue of Microorganisms (GCM) 10K type strain sequencing project: providing services to taxonomists for standard genome sequencing and annotation.</title>
        <authorList>
            <consortium name="The Broad Institute Genomics Platform"/>
            <consortium name="The Broad Institute Genome Sequencing Center for Infectious Disease"/>
            <person name="Wu L."/>
            <person name="Ma J."/>
        </authorList>
    </citation>
    <scope>NUCLEOTIDE SEQUENCE [LARGE SCALE GENOMIC DNA]</scope>
    <source>
        <strain evidence="2 3">CGMCC 1.12562</strain>
    </source>
</reference>